<keyword evidence="1" id="KW-0812">Transmembrane</keyword>
<accession>A0A6A8A7A8</accession>
<name>A0A6A8A7A8_9HYPH</name>
<protein>
    <submittedName>
        <fullName evidence="2">Uncharacterized protein</fullName>
    </submittedName>
</protein>
<reference evidence="2 3" key="1">
    <citation type="submission" date="2019-11" db="EMBL/GenBank/DDBJ databases">
        <title>Genome analysis of Rhizobacterium cereale a novel genus and species isolated from maize roots in North Spain.</title>
        <authorList>
            <person name="Menendez E."/>
            <person name="Flores-Felix J.D."/>
            <person name="Ramirez-Bahena M.-H."/>
            <person name="Igual J.M."/>
            <person name="Garcia-Fraile P."/>
            <person name="Peix A."/>
            <person name="Velazquez E."/>
        </authorList>
    </citation>
    <scope>NUCLEOTIDE SEQUENCE [LARGE SCALE GENOMIC DNA]</scope>
    <source>
        <strain evidence="2 3">RZME27</strain>
    </source>
</reference>
<keyword evidence="1" id="KW-1133">Transmembrane helix</keyword>
<organism evidence="2 3">
    <name type="scientific">Endobacterium cereale</name>
    <dbReference type="NCBI Taxonomy" id="2663029"/>
    <lineage>
        <taxon>Bacteria</taxon>
        <taxon>Pseudomonadati</taxon>
        <taxon>Pseudomonadota</taxon>
        <taxon>Alphaproteobacteria</taxon>
        <taxon>Hyphomicrobiales</taxon>
        <taxon>Rhizobiaceae</taxon>
        <taxon>Endobacterium</taxon>
    </lineage>
</organism>
<dbReference type="RefSeq" id="WP_153354673.1">
    <property type="nucleotide sequence ID" value="NZ_JAYKOO010000001.1"/>
</dbReference>
<keyword evidence="1" id="KW-0472">Membrane</keyword>
<proteinExistence type="predicted"/>
<evidence type="ECO:0000313" key="2">
    <source>
        <dbReference type="EMBL" id="MQY47192.1"/>
    </source>
</evidence>
<evidence type="ECO:0000256" key="1">
    <source>
        <dbReference type="SAM" id="Phobius"/>
    </source>
</evidence>
<dbReference type="Proteomes" id="UP000435138">
    <property type="component" value="Unassembled WGS sequence"/>
</dbReference>
<dbReference type="EMBL" id="WIXI01000044">
    <property type="protein sequence ID" value="MQY47192.1"/>
    <property type="molecule type" value="Genomic_DNA"/>
</dbReference>
<feature type="transmembrane region" description="Helical" evidence="1">
    <location>
        <begin position="46"/>
        <end position="66"/>
    </location>
</feature>
<comment type="caution">
    <text evidence="2">The sequence shown here is derived from an EMBL/GenBank/DDBJ whole genome shotgun (WGS) entry which is preliminary data.</text>
</comment>
<evidence type="ECO:0000313" key="3">
    <source>
        <dbReference type="Proteomes" id="UP000435138"/>
    </source>
</evidence>
<keyword evidence="3" id="KW-1185">Reference proteome</keyword>
<sequence>MTLVHNERIKLTANSLDRLSTACAAAGFIAPAASFATSTGAFQITWGTVISTSAWLSGALILHLGARHVLRRLKS</sequence>
<dbReference type="AlphaFoldDB" id="A0A6A8A7A8"/>
<gene>
    <name evidence="2" type="ORF">GAO09_14225</name>
</gene>